<protein>
    <recommendedName>
        <fullName evidence="1">ATP-dependent DNA helicase</fullName>
        <ecNumber evidence="1">5.6.2.3</ecNumber>
    </recommendedName>
</protein>
<comment type="cofactor">
    <cofactor evidence="1">
        <name>Mg(2+)</name>
        <dbReference type="ChEBI" id="CHEBI:18420"/>
    </cofactor>
</comment>
<accession>A0A6L2JNA3</accession>
<proteinExistence type="inferred from homology"/>
<comment type="catalytic activity">
    <reaction evidence="1">
        <text>ATP + H2O = ADP + phosphate + H(+)</text>
        <dbReference type="Rhea" id="RHEA:13065"/>
        <dbReference type="ChEBI" id="CHEBI:15377"/>
        <dbReference type="ChEBI" id="CHEBI:15378"/>
        <dbReference type="ChEBI" id="CHEBI:30616"/>
        <dbReference type="ChEBI" id="CHEBI:43474"/>
        <dbReference type="ChEBI" id="CHEBI:456216"/>
        <dbReference type="EC" id="5.6.2.3"/>
    </reaction>
</comment>
<dbReference type="AlphaFoldDB" id="A0A6L2JNA3"/>
<reference evidence="3" key="1">
    <citation type="journal article" date="2019" name="Sci. Rep.">
        <title>Draft genome of Tanacetum cinerariifolium, the natural source of mosquito coil.</title>
        <authorList>
            <person name="Yamashiro T."/>
            <person name="Shiraishi A."/>
            <person name="Satake H."/>
            <person name="Nakayama K."/>
        </authorList>
    </citation>
    <scope>NUCLEOTIDE SEQUENCE</scope>
</reference>
<keyword evidence="1" id="KW-0234">DNA repair</keyword>
<dbReference type="Pfam" id="PF05970">
    <property type="entry name" value="PIF1"/>
    <property type="match status" value="1"/>
</dbReference>
<keyword evidence="1" id="KW-0067">ATP-binding</keyword>
<comment type="caution">
    <text evidence="3">The sequence shown here is derived from an EMBL/GenBank/DDBJ whole genome shotgun (WGS) entry which is preliminary data.</text>
</comment>
<dbReference type="GO" id="GO:0043139">
    <property type="term" value="F:5'-3' DNA helicase activity"/>
    <property type="evidence" value="ECO:0007669"/>
    <property type="project" value="UniProtKB-EC"/>
</dbReference>
<dbReference type="InterPro" id="IPR010285">
    <property type="entry name" value="DNA_helicase_pif1-like_DEAD"/>
</dbReference>
<keyword evidence="1" id="KW-0547">Nucleotide-binding</keyword>
<evidence type="ECO:0000259" key="2">
    <source>
        <dbReference type="Pfam" id="PF05970"/>
    </source>
</evidence>
<name>A0A6L2JNA3_TANCI</name>
<evidence type="ECO:0000313" key="3">
    <source>
        <dbReference type="EMBL" id="GEU38551.1"/>
    </source>
</evidence>
<dbReference type="GO" id="GO:0006281">
    <property type="term" value="P:DNA repair"/>
    <property type="evidence" value="ECO:0007669"/>
    <property type="project" value="UniProtKB-KW"/>
</dbReference>
<dbReference type="GO" id="GO:0000723">
    <property type="term" value="P:telomere maintenance"/>
    <property type="evidence" value="ECO:0007669"/>
    <property type="project" value="InterPro"/>
</dbReference>
<dbReference type="GO" id="GO:0005524">
    <property type="term" value="F:ATP binding"/>
    <property type="evidence" value="ECO:0007669"/>
    <property type="project" value="UniProtKB-KW"/>
</dbReference>
<sequence length="123" mass="14158">MLHPVDEAPMNNKLAYEAFDRTLRDIFTGTFTPASNKHCITLKLTQNIRLRVGCNPDDVEEINEFTGWILNIGEGKIGGRNDGHAEVEFPKEMLIPDSDDHVDVVIKETHDNWEEQLWDLTYF</sequence>
<dbReference type="EC" id="5.6.2.3" evidence="1"/>
<evidence type="ECO:0000256" key="1">
    <source>
        <dbReference type="RuleBase" id="RU363044"/>
    </source>
</evidence>
<comment type="similarity">
    <text evidence="1">Belongs to the helicase family.</text>
</comment>
<dbReference type="GO" id="GO:0016787">
    <property type="term" value="F:hydrolase activity"/>
    <property type="evidence" value="ECO:0007669"/>
    <property type="project" value="UniProtKB-KW"/>
</dbReference>
<gene>
    <name evidence="3" type="ORF">Tci_010529</name>
</gene>
<keyword evidence="1" id="KW-0227">DNA damage</keyword>
<organism evidence="3">
    <name type="scientific">Tanacetum cinerariifolium</name>
    <name type="common">Dalmatian daisy</name>
    <name type="synonym">Chrysanthemum cinerariifolium</name>
    <dbReference type="NCBI Taxonomy" id="118510"/>
    <lineage>
        <taxon>Eukaryota</taxon>
        <taxon>Viridiplantae</taxon>
        <taxon>Streptophyta</taxon>
        <taxon>Embryophyta</taxon>
        <taxon>Tracheophyta</taxon>
        <taxon>Spermatophyta</taxon>
        <taxon>Magnoliopsida</taxon>
        <taxon>eudicotyledons</taxon>
        <taxon>Gunneridae</taxon>
        <taxon>Pentapetalae</taxon>
        <taxon>asterids</taxon>
        <taxon>campanulids</taxon>
        <taxon>Asterales</taxon>
        <taxon>Asteraceae</taxon>
        <taxon>Asteroideae</taxon>
        <taxon>Anthemideae</taxon>
        <taxon>Anthemidinae</taxon>
        <taxon>Tanacetum</taxon>
    </lineage>
</organism>
<dbReference type="GO" id="GO:0006310">
    <property type="term" value="P:DNA recombination"/>
    <property type="evidence" value="ECO:0007669"/>
    <property type="project" value="UniProtKB-KW"/>
</dbReference>
<keyword evidence="1" id="KW-0378">Hydrolase</keyword>
<feature type="domain" description="DNA helicase Pif1-like DEAD-box helicase" evidence="2">
    <location>
        <begin position="37"/>
        <end position="80"/>
    </location>
</feature>
<keyword evidence="1 3" id="KW-0347">Helicase</keyword>
<keyword evidence="1" id="KW-0233">DNA recombination</keyword>
<dbReference type="EMBL" id="BKCJ010001065">
    <property type="protein sequence ID" value="GEU38551.1"/>
    <property type="molecule type" value="Genomic_DNA"/>
</dbReference>